<evidence type="ECO:0000313" key="6">
    <source>
        <dbReference type="Proteomes" id="UP000620262"/>
    </source>
</evidence>
<dbReference type="Pfam" id="PF03472">
    <property type="entry name" value="Autoind_bind"/>
    <property type="match status" value="1"/>
</dbReference>
<keyword evidence="1" id="KW-0805">Transcription regulation</keyword>
<dbReference type="EMBL" id="JADBEC010000002">
    <property type="protein sequence ID" value="MBE1508740.1"/>
    <property type="molecule type" value="Genomic_DNA"/>
</dbReference>
<sequence length="242" mass="27364">MNPFLTDILVEFLACCDQAGNRAELVQGVERVTSCLGIDYVAMAFLPLPHERLDTFLVWQQWPKAWFERYLKLDYFHADPVANLVRQTGKSVIWSKALDQRALPAKARRIMEEARDFGLVDGLTIPLHSTTGFGGIFSVAGAQKSMTRQETKLLELVAERAYCRLNELEPLRRPPGLPPHITRSESECLTLCVAGKTDREIGRLTGRSPRTVQDHIRSLQRKLSAVNRAQLVAEAFRRGLQH</sequence>
<protein>
    <submittedName>
        <fullName evidence="5">DNA-binding CsgD family transcriptional regulator</fullName>
    </submittedName>
</protein>
<dbReference type="SUPFAM" id="SSF46894">
    <property type="entry name" value="C-terminal effector domain of the bipartite response regulators"/>
    <property type="match status" value="1"/>
</dbReference>
<dbReference type="PROSITE" id="PS50043">
    <property type="entry name" value="HTH_LUXR_2"/>
    <property type="match status" value="1"/>
</dbReference>
<dbReference type="InterPro" id="IPR000792">
    <property type="entry name" value="Tscrpt_reg_LuxR_C"/>
</dbReference>
<name>A0ABR9IZW4_RHIVS</name>
<organism evidence="5 6">
    <name type="scientific">Rhizobium viscosum</name>
    <name type="common">Arthrobacter viscosus</name>
    <dbReference type="NCBI Taxonomy" id="1673"/>
    <lineage>
        <taxon>Bacteria</taxon>
        <taxon>Pseudomonadati</taxon>
        <taxon>Pseudomonadota</taxon>
        <taxon>Alphaproteobacteria</taxon>
        <taxon>Hyphomicrobiales</taxon>
        <taxon>Rhizobiaceae</taxon>
        <taxon>Rhizobium/Agrobacterium group</taxon>
        <taxon>Rhizobium</taxon>
    </lineage>
</organism>
<feature type="domain" description="HTH luxR-type" evidence="4">
    <location>
        <begin position="174"/>
        <end position="239"/>
    </location>
</feature>
<dbReference type="InterPro" id="IPR036388">
    <property type="entry name" value="WH-like_DNA-bd_sf"/>
</dbReference>
<comment type="caution">
    <text evidence="5">The sequence shown here is derived from an EMBL/GenBank/DDBJ whole genome shotgun (WGS) entry which is preliminary data.</text>
</comment>
<dbReference type="PRINTS" id="PR00038">
    <property type="entry name" value="HTHLUXR"/>
</dbReference>
<dbReference type="PANTHER" id="PTHR44688">
    <property type="entry name" value="DNA-BINDING TRANSCRIPTIONAL ACTIVATOR DEVR_DOSR"/>
    <property type="match status" value="1"/>
</dbReference>
<dbReference type="Gene3D" id="1.10.10.10">
    <property type="entry name" value="Winged helix-like DNA-binding domain superfamily/Winged helix DNA-binding domain"/>
    <property type="match status" value="1"/>
</dbReference>
<keyword evidence="3" id="KW-0804">Transcription</keyword>
<evidence type="ECO:0000259" key="4">
    <source>
        <dbReference type="PROSITE" id="PS50043"/>
    </source>
</evidence>
<dbReference type="PANTHER" id="PTHR44688:SF16">
    <property type="entry name" value="DNA-BINDING TRANSCRIPTIONAL ACTIVATOR DEVR_DOSR"/>
    <property type="match status" value="1"/>
</dbReference>
<dbReference type="RefSeq" id="WP_192732283.1">
    <property type="nucleotide sequence ID" value="NZ_BAAAVL010000011.1"/>
</dbReference>
<accession>A0ABR9IZW4</accession>
<dbReference type="SUPFAM" id="SSF75516">
    <property type="entry name" value="Pheromone-binding domain of LuxR-like quorum-sensing transcription factors"/>
    <property type="match status" value="1"/>
</dbReference>
<evidence type="ECO:0000256" key="3">
    <source>
        <dbReference type="ARBA" id="ARBA00023163"/>
    </source>
</evidence>
<dbReference type="SMART" id="SM00421">
    <property type="entry name" value="HTH_LUXR"/>
    <property type="match status" value="1"/>
</dbReference>
<evidence type="ECO:0000313" key="5">
    <source>
        <dbReference type="EMBL" id="MBE1508740.1"/>
    </source>
</evidence>
<dbReference type="GO" id="GO:0003677">
    <property type="term" value="F:DNA binding"/>
    <property type="evidence" value="ECO:0007669"/>
    <property type="project" value="UniProtKB-KW"/>
</dbReference>
<dbReference type="CDD" id="cd06170">
    <property type="entry name" value="LuxR_C_like"/>
    <property type="match status" value="1"/>
</dbReference>
<dbReference type="InterPro" id="IPR005143">
    <property type="entry name" value="TF_LuxR_autoind-bd_dom"/>
</dbReference>
<dbReference type="Gene3D" id="3.30.450.80">
    <property type="entry name" value="Transcription factor LuxR-like, autoinducer-binding domain"/>
    <property type="match status" value="1"/>
</dbReference>
<keyword evidence="6" id="KW-1185">Reference proteome</keyword>
<keyword evidence="2 5" id="KW-0238">DNA-binding</keyword>
<gene>
    <name evidence="5" type="ORF">H4W29_005985</name>
</gene>
<dbReference type="Proteomes" id="UP000620262">
    <property type="component" value="Unassembled WGS sequence"/>
</dbReference>
<reference evidence="5 6" key="1">
    <citation type="submission" date="2020-10" db="EMBL/GenBank/DDBJ databases">
        <title>Sequencing the genomes of 1000 actinobacteria strains.</title>
        <authorList>
            <person name="Klenk H.-P."/>
        </authorList>
    </citation>
    <scope>NUCLEOTIDE SEQUENCE [LARGE SCALE GENOMIC DNA]</scope>
    <source>
        <strain evidence="5 6">DSM 7307</strain>
    </source>
</reference>
<proteinExistence type="predicted"/>
<evidence type="ECO:0000256" key="2">
    <source>
        <dbReference type="ARBA" id="ARBA00023125"/>
    </source>
</evidence>
<dbReference type="Pfam" id="PF00196">
    <property type="entry name" value="GerE"/>
    <property type="match status" value="1"/>
</dbReference>
<evidence type="ECO:0000256" key="1">
    <source>
        <dbReference type="ARBA" id="ARBA00023015"/>
    </source>
</evidence>
<dbReference type="InterPro" id="IPR036693">
    <property type="entry name" value="TF_LuxR_autoind-bd_dom_sf"/>
</dbReference>
<dbReference type="InterPro" id="IPR016032">
    <property type="entry name" value="Sig_transdc_resp-reg_C-effctor"/>
</dbReference>